<reference evidence="2 3" key="1">
    <citation type="journal article" date="2019" name="Commun. Biol.">
        <title>The bagworm genome reveals a unique fibroin gene that provides high tensile strength.</title>
        <authorList>
            <person name="Kono N."/>
            <person name="Nakamura H."/>
            <person name="Ohtoshi R."/>
            <person name="Tomita M."/>
            <person name="Numata K."/>
            <person name="Arakawa K."/>
        </authorList>
    </citation>
    <scope>NUCLEOTIDE SEQUENCE [LARGE SCALE GENOMIC DNA]</scope>
</reference>
<organism evidence="2 3">
    <name type="scientific">Eumeta variegata</name>
    <name type="common">Bagworm moth</name>
    <name type="synonym">Eumeta japonica</name>
    <dbReference type="NCBI Taxonomy" id="151549"/>
    <lineage>
        <taxon>Eukaryota</taxon>
        <taxon>Metazoa</taxon>
        <taxon>Ecdysozoa</taxon>
        <taxon>Arthropoda</taxon>
        <taxon>Hexapoda</taxon>
        <taxon>Insecta</taxon>
        <taxon>Pterygota</taxon>
        <taxon>Neoptera</taxon>
        <taxon>Endopterygota</taxon>
        <taxon>Lepidoptera</taxon>
        <taxon>Glossata</taxon>
        <taxon>Ditrysia</taxon>
        <taxon>Tineoidea</taxon>
        <taxon>Psychidae</taxon>
        <taxon>Oiketicinae</taxon>
        <taxon>Eumeta</taxon>
    </lineage>
</organism>
<feature type="compositionally biased region" description="Basic and acidic residues" evidence="1">
    <location>
        <begin position="11"/>
        <end position="20"/>
    </location>
</feature>
<dbReference type="Proteomes" id="UP000299102">
    <property type="component" value="Unassembled WGS sequence"/>
</dbReference>
<proteinExistence type="predicted"/>
<accession>A0A4C1SVZ2</accession>
<evidence type="ECO:0000313" key="2">
    <source>
        <dbReference type="EMBL" id="GBP06359.1"/>
    </source>
</evidence>
<gene>
    <name evidence="2" type="ORF">EVAR_4518_1</name>
</gene>
<name>A0A4C1SVZ2_EUMVA</name>
<evidence type="ECO:0000313" key="3">
    <source>
        <dbReference type="Proteomes" id="UP000299102"/>
    </source>
</evidence>
<comment type="caution">
    <text evidence="2">The sequence shown here is derived from an EMBL/GenBank/DDBJ whole genome shotgun (WGS) entry which is preliminary data.</text>
</comment>
<dbReference type="AlphaFoldDB" id="A0A4C1SVZ2"/>
<dbReference type="EMBL" id="BGZK01000022">
    <property type="protein sequence ID" value="GBP06359.1"/>
    <property type="molecule type" value="Genomic_DNA"/>
</dbReference>
<feature type="region of interest" description="Disordered" evidence="1">
    <location>
        <begin position="1"/>
        <end position="29"/>
    </location>
</feature>
<sequence>MGGRGLMVGGEEQKLQHENDPAPPVSHYSHTGYRREATAFAVALHPHRASTPTSRCPYFRPSAAKTQTAKLNAGAPDGGDVTLNGRANYLSNEPRPARKKWAHYKNILLHEWSLISTECDHGSALLFVLRIKPIVPCLREHVKPSASDIFISSLVTTVAATPKYYSAGVHDLRSEAFHIRPSFLIGVNWKECGSTLKKNLQRRRTTRTRLTPLLIDRAYQKRNDINAKGALLTKRKRHIPTFDLLLACVQAAACSSVTYLPAWSVERGRETIGRLSNWNGQSAGGR</sequence>
<keyword evidence="3" id="KW-1185">Reference proteome</keyword>
<protein>
    <submittedName>
        <fullName evidence="2">Uncharacterized protein</fullName>
    </submittedName>
</protein>
<evidence type="ECO:0000256" key="1">
    <source>
        <dbReference type="SAM" id="MobiDB-lite"/>
    </source>
</evidence>